<dbReference type="PROSITE" id="PS50878">
    <property type="entry name" value="RT_POL"/>
    <property type="match status" value="1"/>
</dbReference>
<reference evidence="2" key="1">
    <citation type="submission" date="2020-03" db="EMBL/GenBank/DDBJ databases">
        <title>Castanea mollissima Vanexum genome sequencing.</title>
        <authorList>
            <person name="Staton M."/>
        </authorList>
    </citation>
    <scope>NUCLEOTIDE SEQUENCE</scope>
    <source>
        <tissue evidence="2">Leaf</tissue>
    </source>
</reference>
<proteinExistence type="predicted"/>
<sequence length="572" mass="64173">MAADVLSRLILQKESNRLLKGIKVTRNCPSISYLMFADDLIIFSRALPSDIEVIQDCLNQFHDWSGHSVNTAKFAISFSTNVQQLVKTEICNQTGLKLLDPNSKYLGLPLHIKRGNQSPFNTIIDKINSRITGWKAKVLSQAAHSTLIRSVLTSIPTYWMSSFQLPKNTCAQIDARLRDFFWGFSNSNRHLYPKAWDSICKPKSSGGLSFRRAHDLNKALVSKLGWLIASNADKPWANLLRSKYLKGRSLLYASAKTNSSPLWHGIIKSVPLLKLGHCHLISSGNFVNIWNDPWIPSLQGFIPPYPPTPSDIQLVAELIISGTRLWNSHLLHVLFDQQIASSIQQIHLSASPTEDTAIWAMNPSGKFSVKLAYLIDQEARFTPSGPLSKKAWSKLWALKINERLKLFLWKIAWDSLPTREFLCHRIHDMDSVCPRCHGSQESIVHDAHTFTLLAAITCDRIWWSHNKLVFDSSPPASLIDIVADINRSFSVHSNAWKLKMQPTIFAWEPPPPGWVKFNFDVVITPSASSPSVVCRDSNGHIISVFTAKESVSSPAWVKAKATFLVVPSATNL</sequence>
<dbReference type="EMBL" id="JRKL02004189">
    <property type="protein sequence ID" value="KAF3953185.1"/>
    <property type="molecule type" value="Genomic_DNA"/>
</dbReference>
<dbReference type="AlphaFoldDB" id="A0A8J4VF27"/>
<dbReference type="PANTHER" id="PTHR33116:SF86">
    <property type="entry name" value="REVERSE TRANSCRIPTASE DOMAIN-CONTAINING PROTEIN"/>
    <property type="match status" value="1"/>
</dbReference>
<gene>
    <name evidence="2" type="ORF">CMV_021349</name>
</gene>
<comment type="caution">
    <text evidence="2">The sequence shown here is derived from an EMBL/GenBank/DDBJ whole genome shotgun (WGS) entry which is preliminary data.</text>
</comment>
<dbReference type="Pfam" id="PF13966">
    <property type="entry name" value="zf-RVT"/>
    <property type="match status" value="1"/>
</dbReference>
<evidence type="ECO:0000313" key="2">
    <source>
        <dbReference type="EMBL" id="KAF3953185.1"/>
    </source>
</evidence>
<evidence type="ECO:0000259" key="1">
    <source>
        <dbReference type="PROSITE" id="PS50878"/>
    </source>
</evidence>
<evidence type="ECO:0000313" key="3">
    <source>
        <dbReference type="Proteomes" id="UP000737018"/>
    </source>
</evidence>
<dbReference type="PANTHER" id="PTHR33116">
    <property type="entry name" value="REVERSE TRANSCRIPTASE ZINC-BINDING DOMAIN-CONTAINING PROTEIN-RELATED-RELATED"/>
    <property type="match status" value="1"/>
</dbReference>
<name>A0A8J4VF27_9ROSI</name>
<feature type="domain" description="Reverse transcriptase" evidence="1">
    <location>
        <begin position="1"/>
        <end position="110"/>
    </location>
</feature>
<accession>A0A8J4VF27</accession>
<keyword evidence="3" id="KW-1185">Reference proteome</keyword>
<protein>
    <recommendedName>
        <fullName evidence="1">Reverse transcriptase domain-containing protein</fullName>
    </recommendedName>
</protein>
<dbReference type="InterPro" id="IPR026960">
    <property type="entry name" value="RVT-Znf"/>
</dbReference>
<dbReference type="InterPro" id="IPR000477">
    <property type="entry name" value="RT_dom"/>
</dbReference>
<dbReference type="OrthoDB" id="1748414at2759"/>
<dbReference type="Proteomes" id="UP000737018">
    <property type="component" value="Unassembled WGS sequence"/>
</dbReference>
<organism evidence="2 3">
    <name type="scientific">Castanea mollissima</name>
    <name type="common">Chinese chestnut</name>
    <dbReference type="NCBI Taxonomy" id="60419"/>
    <lineage>
        <taxon>Eukaryota</taxon>
        <taxon>Viridiplantae</taxon>
        <taxon>Streptophyta</taxon>
        <taxon>Embryophyta</taxon>
        <taxon>Tracheophyta</taxon>
        <taxon>Spermatophyta</taxon>
        <taxon>Magnoliopsida</taxon>
        <taxon>eudicotyledons</taxon>
        <taxon>Gunneridae</taxon>
        <taxon>Pentapetalae</taxon>
        <taxon>rosids</taxon>
        <taxon>fabids</taxon>
        <taxon>Fagales</taxon>
        <taxon>Fagaceae</taxon>
        <taxon>Castanea</taxon>
    </lineage>
</organism>